<evidence type="ECO:0000259" key="5">
    <source>
        <dbReference type="Pfam" id="PF01266"/>
    </source>
</evidence>
<dbReference type="Pfam" id="PF01266">
    <property type="entry name" value="DAO"/>
    <property type="match status" value="1"/>
</dbReference>
<dbReference type="RefSeq" id="WP_111595780.1">
    <property type="nucleotide sequence ID" value="NZ_QLLL01000001.1"/>
</dbReference>
<feature type="domain" description="FAD dependent oxidoreductase" evidence="5">
    <location>
        <begin position="4"/>
        <end position="322"/>
    </location>
</feature>
<keyword evidence="3" id="KW-0285">Flavoprotein</keyword>
<protein>
    <submittedName>
        <fullName evidence="6">Glycine/D-amino acid oxidase-like deaminating enzyme</fullName>
    </submittedName>
</protein>
<evidence type="ECO:0000313" key="7">
    <source>
        <dbReference type="Proteomes" id="UP000249547"/>
    </source>
</evidence>
<evidence type="ECO:0000256" key="1">
    <source>
        <dbReference type="ARBA" id="ARBA00001974"/>
    </source>
</evidence>
<comment type="similarity">
    <text evidence="2">Belongs to the DadA oxidoreductase family.</text>
</comment>
<dbReference type="InterPro" id="IPR036188">
    <property type="entry name" value="FAD/NAD-bd_sf"/>
</dbReference>
<gene>
    <name evidence="6" type="ORF">LX64_00249</name>
</gene>
<organism evidence="6 7">
    <name type="scientific">Chitinophaga skermanii</name>
    <dbReference type="NCBI Taxonomy" id="331697"/>
    <lineage>
        <taxon>Bacteria</taxon>
        <taxon>Pseudomonadati</taxon>
        <taxon>Bacteroidota</taxon>
        <taxon>Chitinophagia</taxon>
        <taxon>Chitinophagales</taxon>
        <taxon>Chitinophagaceae</taxon>
        <taxon>Chitinophaga</taxon>
    </lineage>
</organism>
<dbReference type="GO" id="GO:0016491">
    <property type="term" value="F:oxidoreductase activity"/>
    <property type="evidence" value="ECO:0007669"/>
    <property type="project" value="UniProtKB-KW"/>
</dbReference>
<proteinExistence type="inferred from homology"/>
<evidence type="ECO:0000256" key="2">
    <source>
        <dbReference type="ARBA" id="ARBA00009410"/>
    </source>
</evidence>
<keyword evidence="7" id="KW-1185">Reference proteome</keyword>
<dbReference type="PANTHER" id="PTHR13847:SF286">
    <property type="entry name" value="D-AMINO ACID DEHYDROGENASE"/>
    <property type="match status" value="1"/>
</dbReference>
<dbReference type="PANTHER" id="PTHR13847">
    <property type="entry name" value="SARCOSINE DEHYDROGENASE-RELATED"/>
    <property type="match status" value="1"/>
</dbReference>
<dbReference type="InterPro" id="IPR006076">
    <property type="entry name" value="FAD-dep_OxRdtase"/>
</dbReference>
<dbReference type="Gene3D" id="3.30.9.10">
    <property type="entry name" value="D-Amino Acid Oxidase, subunit A, domain 2"/>
    <property type="match status" value="1"/>
</dbReference>
<evidence type="ECO:0000256" key="3">
    <source>
        <dbReference type="ARBA" id="ARBA00022630"/>
    </source>
</evidence>
<dbReference type="Gene3D" id="3.50.50.60">
    <property type="entry name" value="FAD/NAD(P)-binding domain"/>
    <property type="match status" value="1"/>
</dbReference>
<accession>A0A327R4F1</accession>
<name>A0A327R4F1_9BACT</name>
<dbReference type="AlphaFoldDB" id="A0A327R4F1"/>
<reference evidence="6 7" key="1">
    <citation type="submission" date="2018-06" db="EMBL/GenBank/DDBJ databases">
        <title>Genomic Encyclopedia of Archaeal and Bacterial Type Strains, Phase II (KMG-II): from individual species to whole genera.</title>
        <authorList>
            <person name="Goeker M."/>
        </authorList>
    </citation>
    <scope>NUCLEOTIDE SEQUENCE [LARGE SCALE GENOMIC DNA]</scope>
    <source>
        <strain evidence="6 7">DSM 23857</strain>
    </source>
</reference>
<evidence type="ECO:0000256" key="4">
    <source>
        <dbReference type="ARBA" id="ARBA00023002"/>
    </source>
</evidence>
<evidence type="ECO:0000313" key="6">
    <source>
        <dbReference type="EMBL" id="RAJ10644.1"/>
    </source>
</evidence>
<comment type="cofactor">
    <cofactor evidence="1">
        <name>FAD</name>
        <dbReference type="ChEBI" id="CHEBI:57692"/>
    </cofactor>
</comment>
<dbReference type="SUPFAM" id="SSF51971">
    <property type="entry name" value="Nucleotide-binding domain"/>
    <property type="match status" value="1"/>
</dbReference>
<dbReference type="Proteomes" id="UP000249547">
    <property type="component" value="Unassembled WGS sequence"/>
</dbReference>
<keyword evidence="4" id="KW-0560">Oxidoreductase</keyword>
<dbReference type="EMBL" id="QLLL01000001">
    <property type="protein sequence ID" value="RAJ10644.1"/>
    <property type="molecule type" value="Genomic_DNA"/>
</dbReference>
<dbReference type="OrthoDB" id="214253at2"/>
<sequence>MSYDYIIVGQGIAGTLTSWLLQQRGCSVLVYNEGNPRNASNTAAGIINPVSGRLFETAWRYDEMVDVAKLIYQSLSETLQIEIFKHRDIYTVWPSKQMHDAFEKALNTSPYLATTEQLFSQQIIQPQGAGIIKGAQVLLHALLPAYTAFLESKQLLRKELFNIAKLELLAEGVRYNDISAQKVIFCNGAANNPYLPEGALIPTKGEALVVRVPGLDTDKLIKKRISLVPLWENAYWAGASLTNQFENALPTSATREWLEKNLHEILAVPYEVVDHWAAIRPATADRRPLVGLHPTFPQLAFCNGFGTKGCSIGPFAALGLVDLLTGKKTAISPEIDINRYFTSRQV</sequence>
<comment type="caution">
    <text evidence="6">The sequence shown here is derived from an EMBL/GenBank/DDBJ whole genome shotgun (WGS) entry which is preliminary data.</text>
</comment>
<dbReference type="GO" id="GO:0005737">
    <property type="term" value="C:cytoplasm"/>
    <property type="evidence" value="ECO:0007669"/>
    <property type="project" value="TreeGrafter"/>
</dbReference>